<comment type="caution">
    <text evidence="1">The sequence shown here is derived from an EMBL/GenBank/DDBJ whole genome shotgun (WGS) entry which is preliminary data.</text>
</comment>
<dbReference type="GO" id="GO:0051213">
    <property type="term" value="F:dioxygenase activity"/>
    <property type="evidence" value="ECO:0007669"/>
    <property type="project" value="UniProtKB-KW"/>
</dbReference>
<keyword evidence="2" id="KW-1185">Reference proteome</keyword>
<sequence length="269" mass="29563">MKARLNQQEVDYRIEGTSSPGEAGVQLAADTDLTAGNAWATAGYVVAPWLTKNENELLRNGLAELVRAALRNTGLEIAADWDVTNYHRVVGTDAARHLAVVNQTKEFPLTALPLPVTVLEARVSELCGRKVRVHNPANGQQAFHLRIVRPQITDNNPPHRDTWLDRLRHGLNIYFPVAGSTADSSLPLVPGSHWWPESQTSRTQAGAVYNGNQYSVPALASATTPLEFIRPNPGPDEVLLFSPYLLHGGAVNLNPDQTRISLEMRFWAV</sequence>
<gene>
    <name evidence="1" type="ORF">Q5H93_10720</name>
</gene>
<keyword evidence="1" id="KW-0223">Dioxygenase</keyword>
<reference evidence="1" key="1">
    <citation type="submission" date="2023-07" db="EMBL/GenBank/DDBJ databases">
        <authorList>
            <person name="Kim M.K."/>
        </authorList>
    </citation>
    <scope>NUCLEOTIDE SEQUENCE</scope>
    <source>
        <strain evidence="1">ASUV-10-1</strain>
    </source>
</reference>
<evidence type="ECO:0000313" key="2">
    <source>
        <dbReference type="Proteomes" id="UP001176429"/>
    </source>
</evidence>
<dbReference type="Pfam" id="PF05721">
    <property type="entry name" value="PhyH"/>
    <property type="match status" value="1"/>
</dbReference>
<protein>
    <submittedName>
        <fullName evidence="1">Phytanoyl-CoA dioxygenase family protein</fullName>
    </submittedName>
</protein>
<proteinExistence type="predicted"/>
<accession>A0ABT9BAB1</accession>
<dbReference type="InterPro" id="IPR008775">
    <property type="entry name" value="Phytyl_CoA_dOase-like"/>
</dbReference>
<organism evidence="1 2">
    <name type="scientific">Hymenobacter aranciens</name>
    <dbReference type="NCBI Taxonomy" id="3063996"/>
    <lineage>
        <taxon>Bacteria</taxon>
        <taxon>Pseudomonadati</taxon>
        <taxon>Bacteroidota</taxon>
        <taxon>Cytophagia</taxon>
        <taxon>Cytophagales</taxon>
        <taxon>Hymenobacteraceae</taxon>
        <taxon>Hymenobacter</taxon>
    </lineage>
</organism>
<dbReference type="Proteomes" id="UP001176429">
    <property type="component" value="Unassembled WGS sequence"/>
</dbReference>
<dbReference type="SUPFAM" id="SSF51197">
    <property type="entry name" value="Clavaminate synthase-like"/>
    <property type="match status" value="1"/>
</dbReference>
<dbReference type="EMBL" id="JAUQSY010000006">
    <property type="protein sequence ID" value="MDO7875205.1"/>
    <property type="molecule type" value="Genomic_DNA"/>
</dbReference>
<name>A0ABT9BAB1_9BACT</name>
<keyword evidence="1" id="KW-0560">Oxidoreductase</keyword>
<dbReference type="Gene3D" id="2.60.120.620">
    <property type="entry name" value="q2cbj1_9rhob like domain"/>
    <property type="match status" value="1"/>
</dbReference>
<dbReference type="RefSeq" id="WP_305006522.1">
    <property type="nucleotide sequence ID" value="NZ_JAUQSY010000006.1"/>
</dbReference>
<evidence type="ECO:0000313" key="1">
    <source>
        <dbReference type="EMBL" id="MDO7875205.1"/>
    </source>
</evidence>